<dbReference type="Gene3D" id="1.50.40.10">
    <property type="entry name" value="Mitochondrial carrier domain"/>
    <property type="match status" value="2"/>
</dbReference>
<dbReference type="Pfam" id="PF00153">
    <property type="entry name" value="Mito_carr"/>
    <property type="match status" value="3"/>
</dbReference>
<evidence type="ECO:0000313" key="10">
    <source>
        <dbReference type="EMBL" id="KAL1507135.1"/>
    </source>
</evidence>
<dbReference type="InterPro" id="IPR002067">
    <property type="entry name" value="MCP"/>
</dbReference>
<protein>
    <submittedName>
        <fullName evidence="10">Uncharacterized protein</fullName>
    </submittedName>
</protein>
<dbReference type="InterPro" id="IPR050391">
    <property type="entry name" value="Mito_Metabolite_Transporter"/>
</dbReference>
<evidence type="ECO:0000256" key="5">
    <source>
        <dbReference type="ARBA" id="ARBA00022737"/>
    </source>
</evidence>
<keyword evidence="4 8" id="KW-0812">Transmembrane</keyword>
<dbReference type="PANTHER" id="PTHR45618">
    <property type="entry name" value="MITOCHONDRIAL DICARBOXYLATE CARRIER-RELATED"/>
    <property type="match status" value="1"/>
</dbReference>
<feature type="repeat" description="Solcar" evidence="8">
    <location>
        <begin position="98"/>
        <end position="201"/>
    </location>
</feature>
<dbReference type="PRINTS" id="PR00926">
    <property type="entry name" value="MITOCARRIER"/>
</dbReference>
<feature type="repeat" description="Solcar" evidence="8">
    <location>
        <begin position="2"/>
        <end position="89"/>
    </location>
</feature>
<evidence type="ECO:0000256" key="9">
    <source>
        <dbReference type="RuleBase" id="RU000488"/>
    </source>
</evidence>
<comment type="similarity">
    <text evidence="2 9">Belongs to the mitochondrial carrier (TC 2.A.29) family.</text>
</comment>
<feature type="repeat" description="Solcar" evidence="8">
    <location>
        <begin position="210"/>
        <end position="298"/>
    </location>
</feature>
<gene>
    <name evidence="10" type="ORF">AB1Y20_007988</name>
</gene>
<evidence type="ECO:0000256" key="1">
    <source>
        <dbReference type="ARBA" id="ARBA00004141"/>
    </source>
</evidence>
<dbReference type="PROSITE" id="PS50920">
    <property type="entry name" value="SOLCAR"/>
    <property type="match status" value="3"/>
</dbReference>
<accession>A0AB34ITQ1</accession>
<dbReference type="GO" id="GO:0055085">
    <property type="term" value="P:transmembrane transport"/>
    <property type="evidence" value="ECO:0007669"/>
    <property type="project" value="InterPro"/>
</dbReference>
<comment type="caution">
    <text evidence="10">The sequence shown here is derived from an EMBL/GenBank/DDBJ whole genome shotgun (WGS) entry which is preliminary data.</text>
</comment>
<keyword evidence="5" id="KW-0677">Repeat</keyword>
<dbReference type="AlphaFoldDB" id="A0AB34ITQ1"/>
<dbReference type="EMBL" id="JBGBPQ010000018">
    <property type="protein sequence ID" value="KAL1507135.1"/>
    <property type="molecule type" value="Genomic_DNA"/>
</dbReference>
<comment type="subcellular location">
    <subcellularLocation>
        <location evidence="1">Membrane</location>
        <topology evidence="1">Multi-pass membrane protein</topology>
    </subcellularLocation>
</comment>
<keyword evidence="3 9" id="KW-0813">Transport</keyword>
<evidence type="ECO:0000256" key="4">
    <source>
        <dbReference type="ARBA" id="ARBA00022692"/>
    </source>
</evidence>
<dbReference type="SUPFAM" id="SSF103506">
    <property type="entry name" value="Mitochondrial carrier"/>
    <property type="match status" value="1"/>
</dbReference>
<sequence>MEREILAGSLASSFTATLFSPLELVKTRLQVQEAPGQPRLYAGLLSAFRTIAAEEGARALWTHGFAAFVARDFLYSGLRIGLYPSVREALSGRARGDASFGHKLAAGAFTGALGASVATPLDVVRVRMSVEGGRVDARGVLLTGMRKGRRRRWSSSVHCFFDTLRAEGVVRGLWRGVGATMSRAALLSAGQLSSYDQSKVVLQRNGWLEDGKVLHLVGGVISGLVATTCCNPADVLKSRIMSVRATTGDSSVTAFAVARNIFEREGALGFMRGWTAAYARAGPAFFIQMPVVEALRHWLGVGSL</sequence>
<dbReference type="InterPro" id="IPR023395">
    <property type="entry name" value="MCP_dom_sf"/>
</dbReference>
<evidence type="ECO:0000256" key="7">
    <source>
        <dbReference type="ARBA" id="ARBA00023136"/>
    </source>
</evidence>
<evidence type="ECO:0000256" key="8">
    <source>
        <dbReference type="PROSITE-ProRule" id="PRU00282"/>
    </source>
</evidence>
<dbReference type="GO" id="GO:0016020">
    <property type="term" value="C:membrane"/>
    <property type="evidence" value="ECO:0007669"/>
    <property type="project" value="UniProtKB-SubCell"/>
</dbReference>
<reference evidence="10 11" key="1">
    <citation type="journal article" date="2024" name="Science">
        <title>Giant polyketide synthase enzymes in the biosynthesis of giant marine polyether toxins.</title>
        <authorList>
            <person name="Fallon T.R."/>
            <person name="Shende V.V."/>
            <person name="Wierzbicki I.H."/>
            <person name="Pendleton A.L."/>
            <person name="Watervoot N.F."/>
            <person name="Auber R.P."/>
            <person name="Gonzalez D.J."/>
            <person name="Wisecaver J.H."/>
            <person name="Moore B.S."/>
        </authorList>
    </citation>
    <scope>NUCLEOTIDE SEQUENCE [LARGE SCALE GENOMIC DNA]</scope>
    <source>
        <strain evidence="10 11">12B1</strain>
    </source>
</reference>
<keyword evidence="11" id="KW-1185">Reference proteome</keyword>
<dbReference type="Proteomes" id="UP001515480">
    <property type="component" value="Unassembled WGS sequence"/>
</dbReference>
<organism evidence="10 11">
    <name type="scientific">Prymnesium parvum</name>
    <name type="common">Toxic golden alga</name>
    <dbReference type="NCBI Taxonomy" id="97485"/>
    <lineage>
        <taxon>Eukaryota</taxon>
        <taxon>Haptista</taxon>
        <taxon>Haptophyta</taxon>
        <taxon>Prymnesiophyceae</taxon>
        <taxon>Prymnesiales</taxon>
        <taxon>Prymnesiaceae</taxon>
        <taxon>Prymnesium</taxon>
    </lineage>
</organism>
<evidence type="ECO:0000313" key="11">
    <source>
        <dbReference type="Proteomes" id="UP001515480"/>
    </source>
</evidence>
<evidence type="ECO:0000256" key="3">
    <source>
        <dbReference type="ARBA" id="ARBA00022448"/>
    </source>
</evidence>
<name>A0AB34ITQ1_PRYPA</name>
<proteinExistence type="inferred from homology"/>
<keyword evidence="7 8" id="KW-0472">Membrane</keyword>
<dbReference type="InterPro" id="IPR018108">
    <property type="entry name" value="MCP_transmembrane"/>
</dbReference>
<keyword evidence="6" id="KW-1133">Transmembrane helix</keyword>
<evidence type="ECO:0000256" key="6">
    <source>
        <dbReference type="ARBA" id="ARBA00022989"/>
    </source>
</evidence>
<evidence type="ECO:0000256" key="2">
    <source>
        <dbReference type="ARBA" id="ARBA00006375"/>
    </source>
</evidence>